<evidence type="ECO:0000313" key="2">
    <source>
        <dbReference type="Proteomes" id="UP000182101"/>
    </source>
</evidence>
<gene>
    <name evidence="1" type="ORF">BM524_18990</name>
</gene>
<sequence>MPQIKALLDTGKVEVSNDGVKNVSFIYQCNKDGNVLMDTLAPSGKASNDTLPGRLVEKGESTLTAEGMLHVHPSLGASIVFVTMQSGIDAELVTDLMFTIKRAYYKASPSLKKHFETFMSVDAVLCLNTNTVIDFKPVDNDYGNLQSSDSAVISQTEDTITFKAYVANGGFNVCGAR</sequence>
<reference evidence="1 2" key="1">
    <citation type="submission" date="2016-11" db="EMBL/GenBank/DDBJ databases">
        <title>Networking in microbes: conjugative elements and plasmids in the genus Alteromonas.</title>
        <authorList>
            <person name="Lopez-Perez M."/>
            <person name="Ramon-Marco N."/>
            <person name="Rodriguez-Valera F."/>
        </authorList>
    </citation>
    <scope>NUCLEOTIDE SEQUENCE [LARGE SCALE GENOMIC DNA]</scope>
    <source>
        <strain evidence="1 2">CP48</strain>
        <plasmid evidence="2">pamcp48-600</plasmid>
    </source>
</reference>
<dbReference type="EMBL" id="CP018025">
    <property type="protein sequence ID" value="APD92009.1"/>
    <property type="molecule type" value="Genomic_DNA"/>
</dbReference>
<protein>
    <submittedName>
        <fullName evidence="1">Uncharacterized protein</fullName>
    </submittedName>
</protein>
<proteinExistence type="predicted"/>
<accession>A0AAC9JDM5</accession>
<name>A0AAC9JDM5_9ALTE</name>
<geneLocation type="plasmid" evidence="2">
    <name>pamcp48-600</name>
</geneLocation>
<dbReference type="AlphaFoldDB" id="A0AAC9JDM5"/>
<organism evidence="1 2">
    <name type="scientific">Alteromonas mediterranea</name>
    <dbReference type="NCBI Taxonomy" id="314275"/>
    <lineage>
        <taxon>Bacteria</taxon>
        <taxon>Pseudomonadati</taxon>
        <taxon>Pseudomonadota</taxon>
        <taxon>Gammaproteobacteria</taxon>
        <taxon>Alteromonadales</taxon>
        <taxon>Alteromonadaceae</taxon>
        <taxon>Alteromonas/Salinimonas group</taxon>
        <taxon>Alteromonas</taxon>
    </lineage>
</organism>
<keyword evidence="1" id="KW-0614">Plasmid</keyword>
<evidence type="ECO:0000313" key="1">
    <source>
        <dbReference type="EMBL" id="APD92009.1"/>
    </source>
</evidence>
<dbReference type="Proteomes" id="UP000182101">
    <property type="component" value="Plasmid pAMCP48-600"/>
</dbReference>